<dbReference type="EMBL" id="KZ613488">
    <property type="protein sequence ID" value="PMD19643.1"/>
    <property type="molecule type" value="Genomic_DNA"/>
</dbReference>
<feature type="coiled-coil region" evidence="1">
    <location>
        <begin position="193"/>
        <end position="227"/>
    </location>
</feature>
<evidence type="ECO:0000313" key="3">
    <source>
        <dbReference type="EMBL" id="PMD19643.1"/>
    </source>
</evidence>
<feature type="region of interest" description="Disordered" evidence="2">
    <location>
        <begin position="115"/>
        <end position="143"/>
    </location>
</feature>
<dbReference type="OrthoDB" id="3564068at2759"/>
<evidence type="ECO:0000313" key="4">
    <source>
        <dbReference type="Proteomes" id="UP000235672"/>
    </source>
</evidence>
<feature type="region of interest" description="Disordered" evidence="2">
    <location>
        <begin position="1"/>
        <end position="33"/>
    </location>
</feature>
<dbReference type="AlphaFoldDB" id="A0A2J6Q036"/>
<feature type="compositionally biased region" description="Acidic residues" evidence="2">
    <location>
        <begin position="23"/>
        <end position="33"/>
    </location>
</feature>
<keyword evidence="1" id="KW-0175">Coiled coil</keyword>
<organism evidence="3 4">
    <name type="scientific">Hyaloscypha hepaticicola</name>
    <dbReference type="NCBI Taxonomy" id="2082293"/>
    <lineage>
        <taxon>Eukaryota</taxon>
        <taxon>Fungi</taxon>
        <taxon>Dikarya</taxon>
        <taxon>Ascomycota</taxon>
        <taxon>Pezizomycotina</taxon>
        <taxon>Leotiomycetes</taxon>
        <taxon>Helotiales</taxon>
        <taxon>Hyaloscyphaceae</taxon>
        <taxon>Hyaloscypha</taxon>
    </lineage>
</organism>
<dbReference type="STRING" id="1745343.A0A2J6Q036"/>
<feature type="compositionally biased region" description="Acidic residues" evidence="2">
    <location>
        <begin position="1"/>
        <end position="15"/>
    </location>
</feature>
<evidence type="ECO:0000256" key="2">
    <source>
        <dbReference type="SAM" id="MobiDB-lite"/>
    </source>
</evidence>
<accession>A0A2J6Q036</accession>
<protein>
    <submittedName>
        <fullName evidence="3">Uncharacterized protein</fullName>
    </submittedName>
</protein>
<sequence>MSMADDLPDVSDYEYDDHYSSIPEEDWYPSDEQSDVQEFFGRIVDNSVDMGEAIALVFPDLVEHDVNDDEDMFDDGLDGDESEDSDASTNYEELTEPDVVLTVVEVPAEDRVNEVGEDMVSDDSADESYKATSDEESLAESDSEQMRYIVENVAEQSEAPVPPLEETALDRLLGADAKVKQGEKKRDASHWRLLELQEILRNTEREISEAEEAFQAISADLNNSQTERIAQITASGLSVELYESYRDFCESLHPEFGLREGLSITCDQPHNGSYFHYDPELYLFKENVEMDYSTCNFRCEAGKEPALWSRSRDGQFDDVVNFWPIKSPEPRIGFEKTWGEQYPVLYRLAIQAAKNASDAAREMLMRLPSPDSPLSGWMFEYQPEAPLAIIDEPSISRRWTFKEARKIEAPMIEEEKRQLVESLLAA</sequence>
<feature type="compositionally biased region" description="Acidic residues" evidence="2">
    <location>
        <begin position="115"/>
        <end position="126"/>
    </location>
</feature>
<name>A0A2J6Q036_9HELO</name>
<keyword evidence="4" id="KW-1185">Reference proteome</keyword>
<reference evidence="3 4" key="1">
    <citation type="submission" date="2016-05" db="EMBL/GenBank/DDBJ databases">
        <title>A degradative enzymes factory behind the ericoid mycorrhizal symbiosis.</title>
        <authorList>
            <consortium name="DOE Joint Genome Institute"/>
            <person name="Martino E."/>
            <person name="Morin E."/>
            <person name="Grelet G."/>
            <person name="Kuo A."/>
            <person name="Kohler A."/>
            <person name="Daghino S."/>
            <person name="Barry K."/>
            <person name="Choi C."/>
            <person name="Cichocki N."/>
            <person name="Clum A."/>
            <person name="Copeland A."/>
            <person name="Hainaut M."/>
            <person name="Haridas S."/>
            <person name="Labutti K."/>
            <person name="Lindquist E."/>
            <person name="Lipzen A."/>
            <person name="Khouja H.-R."/>
            <person name="Murat C."/>
            <person name="Ohm R."/>
            <person name="Olson A."/>
            <person name="Spatafora J."/>
            <person name="Veneault-Fourrey C."/>
            <person name="Henrissat B."/>
            <person name="Grigoriev I."/>
            <person name="Martin F."/>
            <person name="Perotto S."/>
        </authorList>
    </citation>
    <scope>NUCLEOTIDE SEQUENCE [LARGE SCALE GENOMIC DNA]</scope>
    <source>
        <strain evidence="3 4">UAMH 7357</strain>
    </source>
</reference>
<proteinExistence type="predicted"/>
<evidence type="ECO:0000256" key="1">
    <source>
        <dbReference type="SAM" id="Coils"/>
    </source>
</evidence>
<gene>
    <name evidence="3" type="ORF">NA56DRAFT_646968</name>
</gene>
<dbReference type="Proteomes" id="UP000235672">
    <property type="component" value="Unassembled WGS sequence"/>
</dbReference>
<feature type="region of interest" description="Disordered" evidence="2">
    <location>
        <begin position="67"/>
        <end position="92"/>
    </location>
</feature>
<feature type="compositionally biased region" description="Acidic residues" evidence="2">
    <location>
        <begin position="134"/>
        <end position="143"/>
    </location>
</feature>
<feature type="compositionally biased region" description="Acidic residues" evidence="2">
    <location>
        <begin position="67"/>
        <end position="86"/>
    </location>
</feature>